<protein>
    <recommendedName>
        <fullName evidence="3">Condensation domain-containing protein</fullName>
    </recommendedName>
</protein>
<dbReference type="InterPro" id="IPR023213">
    <property type="entry name" value="CAT-like_dom_sf"/>
</dbReference>
<dbReference type="Proteomes" id="UP000297245">
    <property type="component" value="Unassembled WGS sequence"/>
</dbReference>
<sequence length="546" mass="61690">MSAMGWSLCSLVSGSRRYERALGLNEAGFYWDSVFSGTADCLQNTILESASSNLHSKENVHKAWIALKQQYPLLGSRLNELSLDDVRFVVDEAWLQSCKSGEVVFKTFSSEEEVHAFANSVINERRILSNDLLACLIIIRRSDQPKYFHTMLHIAHCITDGISNTSALSTLLSFLSNGVPINEPILEERLRLAVASETLYPDLRSSRLAKRRWHRAIGIVLLRIRNTKLTGGHTLPRKWTTNSMQTPARSASVVDSFSVAESLRIIQNCRKNGLTFGNVYPVLGQIAMTRVLCRKYLSGQINQKEWEFRKREPMLNAGPINLRPYLDSNWYEKGGANNICVSISFFFFVLPYMPLGSAAGLAVGDDLPSFEALLSQKRFLFRCNSIKKQSADLLKHPRFLDMGLVRLPERLQRTRGSAVGWREGNSLYHGDLLSAQQQIETGSVTGHGGSSMGNMDLLLPRDYPIQQSSNDSQEPLLHIYSSHTYLRCRPGELYLGASTSRQRLHLNIYWDLNVYDEAVVDEWFSEVKSAVRHYLGDGMENWEAKL</sequence>
<organism evidence="1 2">
    <name type="scientific">Dendrothele bispora (strain CBS 962.96)</name>
    <dbReference type="NCBI Taxonomy" id="1314807"/>
    <lineage>
        <taxon>Eukaryota</taxon>
        <taxon>Fungi</taxon>
        <taxon>Dikarya</taxon>
        <taxon>Basidiomycota</taxon>
        <taxon>Agaricomycotina</taxon>
        <taxon>Agaricomycetes</taxon>
        <taxon>Agaricomycetidae</taxon>
        <taxon>Agaricales</taxon>
        <taxon>Agaricales incertae sedis</taxon>
        <taxon>Dendrothele</taxon>
    </lineage>
</organism>
<dbReference type="OrthoDB" id="3264185at2759"/>
<name>A0A4S8LHT3_DENBC</name>
<proteinExistence type="predicted"/>
<accession>A0A4S8LHT3</accession>
<keyword evidence="2" id="KW-1185">Reference proteome</keyword>
<evidence type="ECO:0008006" key="3">
    <source>
        <dbReference type="Google" id="ProtNLM"/>
    </source>
</evidence>
<evidence type="ECO:0000313" key="2">
    <source>
        <dbReference type="Proteomes" id="UP000297245"/>
    </source>
</evidence>
<reference evidence="1 2" key="1">
    <citation type="journal article" date="2019" name="Nat. Ecol. Evol.">
        <title>Megaphylogeny resolves global patterns of mushroom evolution.</title>
        <authorList>
            <person name="Varga T."/>
            <person name="Krizsan K."/>
            <person name="Foldi C."/>
            <person name="Dima B."/>
            <person name="Sanchez-Garcia M."/>
            <person name="Sanchez-Ramirez S."/>
            <person name="Szollosi G.J."/>
            <person name="Szarkandi J.G."/>
            <person name="Papp V."/>
            <person name="Albert L."/>
            <person name="Andreopoulos W."/>
            <person name="Angelini C."/>
            <person name="Antonin V."/>
            <person name="Barry K.W."/>
            <person name="Bougher N.L."/>
            <person name="Buchanan P."/>
            <person name="Buyck B."/>
            <person name="Bense V."/>
            <person name="Catcheside P."/>
            <person name="Chovatia M."/>
            <person name="Cooper J."/>
            <person name="Damon W."/>
            <person name="Desjardin D."/>
            <person name="Finy P."/>
            <person name="Geml J."/>
            <person name="Haridas S."/>
            <person name="Hughes K."/>
            <person name="Justo A."/>
            <person name="Karasinski D."/>
            <person name="Kautmanova I."/>
            <person name="Kiss B."/>
            <person name="Kocsube S."/>
            <person name="Kotiranta H."/>
            <person name="LaButti K.M."/>
            <person name="Lechner B.E."/>
            <person name="Liimatainen K."/>
            <person name="Lipzen A."/>
            <person name="Lukacs Z."/>
            <person name="Mihaltcheva S."/>
            <person name="Morgado L.N."/>
            <person name="Niskanen T."/>
            <person name="Noordeloos M.E."/>
            <person name="Ohm R.A."/>
            <person name="Ortiz-Santana B."/>
            <person name="Ovrebo C."/>
            <person name="Racz N."/>
            <person name="Riley R."/>
            <person name="Savchenko A."/>
            <person name="Shiryaev A."/>
            <person name="Soop K."/>
            <person name="Spirin V."/>
            <person name="Szebenyi C."/>
            <person name="Tomsovsky M."/>
            <person name="Tulloss R.E."/>
            <person name="Uehling J."/>
            <person name="Grigoriev I.V."/>
            <person name="Vagvolgyi C."/>
            <person name="Papp T."/>
            <person name="Martin F.M."/>
            <person name="Miettinen O."/>
            <person name="Hibbett D.S."/>
            <person name="Nagy L.G."/>
        </authorList>
    </citation>
    <scope>NUCLEOTIDE SEQUENCE [LARGE SCALE GENOMIC DNA]</scope>
    <source>
        <strain evidence="1 2">CBS 962.96</strain>
    </source>
</reference>
<dbReference type="Gene3D" id="3.30.559.10">
    <property type="entry name" value="Chloramphenicol acetyltransferase-like domain"/>
    <property type="match status" value="1"/>
</dbReference>
<evidence type="ECO:0000313" key="1">
    <source>
        <dbReference type="EMBL" id="THU88420.1"/>
    </source>
</evidence>
<dbReference type="EMBL" id="ML179410">
    <property type="protein sequence ID" value="THU88420.1"/>
    <property type="molecule type" value="Genomic_DNA"/>
</dbReference>
<dbReference type="AlphaFoldDB" id="A0A4S8LHT3"/>
<gene>
    <name evidence="1" type="ORF">K435DRAFT_821680</name>
</gene>